<accession>A0A9P1GVU5</accession>
<dbReference type="AlphaFoldDB" id="A0A9P1GVU5"/>
<feature type="region of interest" description="Disordered" evidence="1">
    <location>
        <begin position="20"/>
        <end position="73"/>
    </location>
</feature>
<evidence type="ECO:0000313" key="3">
    <source>
        <dbReference type="Proteomes" id="UP000838763"/>
    </source>
</evidence>
<dbReference type="EMBL" id="CALLCH030000001">
    <property type="protein sequence ID" value="CAI4211203.1"/>
    <property type="molecule type" value="Genomic_DNA"/>
</dbReference>
<name>A0A9P1GVU5_9PEZI</name>
<dbReference type="Proteomes" id="UP000838763">
    <property type="component" value="Unassembled WGS sequence"/>
</dbReference>
<evidence type="ECO:0000313" key="2">
    <source>
        <dbReference type="EMBL" id="CAI4211203.1"/>
    </source>
</evidence>
<gene>
    <name evidence="2" type="ORF">PPNO1_LOCUS999</name>
</gene>
<dbReference type="InterPro" id="IPR046341">
    <property type="entry name" value="SET_dom_sf"/>
</dbReference>
<comment type="caution">
    <text evidence="2">The sequence shown here is derived from an EMBL/GenBank/DDBJ whole genome shotgun (WGS) entry which is preliminary data.</text>
</comment>
<dbReference type="OrthoDB" id="438641at2759"/>
<evidence type="ECO:0000256" key="1">
    <source>
        <dbReference type="SAM" id="MobiDB-lite"/>
    </source>
</evidence>
<feature type="compositionally biased region" description="Basic and acidic residues" evidence="1">
    <location>
        <begin position="41"/>
        <end position="51"/>
    </location>
</feature>
<dbReference type="Gene3D" id="2.170.270.10">
    <property type="entry name" value="SET domain"/>
    <property type="match status" value="1"/>
</dbReference>
<proteinExistence type="predicted"/>
<keyword evidence="3" id="KW-1185">Reference proteome</keyword>
<organism evidence="2 3">
    <name type="scientific">Parascedosporium putredinis</name>
    <dbReference type="NCBI Taxonomy" id="1442378"/>
    <lineage>
        <taxon>Eukaryota</taxon>
        <taxon>Fungi</taxon>
        <taxon>Dikarya</taxon>
        <taxon>Ascomycota</taxon>
        <taxon>Pezizomycotina</taxon>
        <taxon>Sordariomycetes</taxon>
        <taxon>Hypocreomycetidae</taxon>
        <taxon>Microascales</taxon>
        <taxon>Microascaceae</taxon>
        <taxon>Parascedosporium</taxon>
    </lineage>
</organism>
<protein>
    <submittedName>
        <fullName evidence="2">Uncharacterized protein</fullName>
    </submittedName>
</protein>
<sequence>MAQSETHVIASDPILRVLNRQLPPFTGKPRTSLGVRRAGRSKHDNNDESARGSHGTPMPLNPPGALSDRQRTSCPLAPLSCHHAKAKPGRRGGTSPPAGEKIVRCAYSSHDFHGVGLSLATRAEVAANLVGLGALDPPEAATGPRRPERDAGGGQAAVAKIVFNGLPEAAKAKVLSLAKNAYLGMPHKERRKYLKESWGFDCTCPLCLADEATREGSDARRMAITIANEYIKLGDWEAAQISAEAALAGWLQYWGKDTPKAEKGEELLEAIKNARSPKP</sequence>
<reference evidence="2" key="1">
    <citation type="submission" date="2022-11" db="EMBL/GenBank/DDBJ databases">
        <authorList>
            <person name="Scott C."/>
            <person name="Bruce N."/>
        </authorList>
    </citation>
    <scope>NUCLEOTIDE SEQUENCE</scope>
</reference>